<dbReference type="Pfam" id="PF00873">
    <property type="entry name" value="ACR_tran"/>
    <property type="match status" value="2"/>
</dbReference>
<feature type="transmembrane region" description="Helical" evidence="1">
    <location>
        <begin position="500"/>
        <end position="522"/>
    </location>
</feature>
<accession>A0A7X9XAP5</accession>
<dbReference type="Gene3D" id="3.30.70.1440">
    <property type="entry name" value="Multidrug efflux transporter AcrB pore domain"/>
    <property type="match status" value="1"/>
</dbReference>
<feature type="transmembrane region" description="Helical" evidence="1">
    <location>
        <begin position="416"/>
        <end position="441"/>
    </location>
</feature>
<keyword evidence="1" id="KW-1133">Transmembrane helix</keyword>
<dbReference type="GO" id="GO:0005886">
    <property type="term" value="C:plasma membrane"/>
    <property type="evidence" value="ECO:0007669"/>
    <property type="project" value="TreeGrafter"/>
</dbReference>
<dbReference type="PRINTS" id="PR00702">
    <property type="entry name" value="ACRIFLAVINRP"/>
</dbReference>
<feature type="transmembrane region" description="Helical" evidence="1">
    <location>
        <begin position="9"/>
        <end position="29"/>
    </location>
</feature>
<feature type="transmembrane region" description="Helical" evidence="1">
    <location>
        <begin position="644"/>
        <end position="668"/>
    </location>
</feature>
<dbReference type="RefSeq" id="WP_169658079.1">
    <property type="nucleotide sequence ID" value="NZ_JABANE010000049.1"/>
</dbReference>
<dbReference type="Gene3D" id="3.30.70.1320">
    <property type="entry name" value="Multidrug efflux transporter AcrB pore domain like"/>
    <property type="match status" value="1"/>
</dbReference>
<feature type="transmembrane region" description="Helical" evidence="1">
    <location>
        <begin position="391"/>
        <end position="410"/>
    </location>
</feature>
<dbReference type="PANTHER" id="PTHR32063:SF19">
    <property type="entry name" value="CATION EFFLUX SYSTEM PROTEIN CUSA"/>
    <property type="match status" value="1"/>
</dbReference>
<feature type="transmembrane region" description="Helical" evidence="1">
    <location>
        <begin position="1185"/>
        <end position="1204"/>
    </location>
</feature>
<evidence type="ECO:0000256" key="1">
    <source>
        <dbReference type="SAM" id="Phobius"/>
    </source>
</evidence>
<feature type="transmembrane region" description="Helical" evidence="1">
    <location>
        <begin position="611"/>
        <end position="632"/>
    </location>
</feature>
<feature type="transmembrane region" description="Helical" evidence="1">
    <location>
        <begin position="1127"/>
        <end position="1147"/>
    </location>
</feature>
<dbReference type="Proteomes" id="UP000576082">
    <property type="component" value="Unassembled WGS sequence"/>
</dbReference>
<dbReference type="GO" id="GO:0042910">
    <property type="term" value="F:xenobiotic transmembrane transporter activity"/>
    <property type="evidence" value="ECO:0007669"/>
    <property type="project" value="TreeGrafter"/>
</dbReference>
<comment type="caution">
    <text evidence="2">The sequence shown here is derived from an EMBL/GenBank/DDBJ whole genome shotgun (WGS) entry which is preliminary data.</text>
</comment>
<feature type="transmembrane region" description="Helical" evidence="1">
    <location>
        <begin position="1085"/>
        <end position="1106"/>
    </location>
</feature>
<dbReference type="SUPFAM" id="SSF82866">
    <property type="entry name" value="Multidrug efflux transporter AcrB transmembrane domain"/>
    <property type="match status" value="2"/>
</dbReference>
<evidence type="ECO:0000313" key="2">
    <source>
        <dbReference type="EMBL" id="NME69823.1"/>
    </source>
</evidence>
<dbReference type="AlphaFoldDB" id="A0A7X9XAP5"/>
<reference evidence="2 3" key="1">
    <citation type="submission" date="2020-04" db="EMBL/GenBank/DDBJ databases">
        <title>Flammeovirga sp. SR4, a novel species isolated from seawater.</title>
        <authorList>
            <person name="Wang X."/>
        </authorList>
    </citation>
    <scope>NUCLEOTIDE SEQUENCE [LARGE SCALE GENOMIC DNA]</scope>
    <source>
        <strain evidence="2 3">ATCC 23126</strain>
    </source>
</reference>
<feature type="transmembrane region" description="Helical" evidence="1">
    <location>
        <begin position="1060"/>
        <end position="1079"/>
    </location>
</feature>
<dbReference type="Gene3D" id="3.30.70.1430">
    <property type="entry name" value="Multidrug efflux transporter AcrB pore domain"/>
    <property type="match status" value="2"/>
</dbReference>
<feature type="transmembrane region" description="Helical" evidence="1">
    <location>
        <begin position="581"/>
        <end position="599"/>
    </location>
</feature>
<feature type="transmembrane region" description="Helical" evidence="1">
    <location>
        <begin position="1216"/>
        <end position="1238"/>
    </location>
</feature>
<dbReference type="Gene3D" id="3.30.2090.10">
    <property type="entry name" value="Multidrug efflux transporter AcrB TolC docking domain, DN and DC subdomains"/>
    <property type="match status" value="2"/>
</dbReference>
<gene>
    <name evidence="2" type="ORF">HHU12_17740</name>
</gene>
<dbReference type="PANTHER" id="PTHR32063">
    <property type="match status" value="1"/>
</dbReference>
<dbReference type="EMBL" id="JABANE010000049">
    <property type="protein sequence ID" value="NME69823.1"/>
    <property type="molecule type" value="Genomic_DNA"/>
</dbReference>
<dbReference type="InterPro" id="IPR027463">
    <property type="entry name" value="AcrB_DN_DC_subdom"/>
</dbReference>
<evidence type="ECO:0000313" key="3">
    <source>
        <dbReference type="Proteomes" id="UP000576082"/>
    </source>
</evidence>
<name>A0A7X9XAP5_9BACT</name>
<protein>
    <submittedName>
        <fullName evidence="2">Efflux RND transporter permease subunit</fullName>
    </submittedName>
</protein>
<dbReference type="InterPro" id="IPR001036">
    <property type="entry name" value="Acrflvin-R"/>
</dbReference>
<sequence>MINKLVRFFLYNRVVTIVALLLVVLWGLMHSPFKTTLNKYIPYEPVAVDAIPDIGDNQQIVFTNWLGRSPQDIEDQVTYPLTTSLLGIPGVKSIRSNSMFGFSTINIIFKDDVEFYFGRTRILEKINSLPPNTLPEGVQPTLGPDATAVGQVYWYTLEGRDESGNPTGGWNLEELRSTQDFLVKYALMSADGVSEVASVGGFVKEYQIDVDPNALKAYNVTLQQVMNAVRNSNLDVGARTIEVNNAEYFVRGIGYIKSIADLEESVVKVNKNIPIRIKDVAKVVEGPAVRRGILDKEGAEVVGGVVTARFGANPMLVVDNVKDKISDIQAGLPQKILEDGTLSKVTIVPFYDRSVLIKETLGTLNEALTQEILITVIVVLIMVWNLRASMLISSLLPIAVLMVFVVMKYMGIVANIVSLSGIAIAIGTMVDIGIVMSENLIKHLEHRKGRVLINVIYDATEEVSGAIVTAVATTVVSFIPVFTLQASEGKLFSPLAYTKTFALCASVVVALVFLPSFAYYFFKSEQKKKASIIFKILSVIVGVALLFFKTSLGLGVLIITLYSIFEKQLKQYLSDKLYDRLRSGIVATVIAYLLAMDWLPLGAQESDFKNFIFVAGLIVLVLGGFQLFILMYPKILEKCLDHKITFLSIVFFVVFAGVSAWVGFANLFSPVQSLMTKVGVDMTDSRAYKNMNRAFPGIGSEFMPSLSEGSFLLMPTTMPNAGISEVKKNLQLMDMAVKSIPEIESVVGKAGRTESPLDPAPLSMYENIINYKSEYKVDENGNRLRFKVNADDDYVKGENGDLIEDPNGQYFRQWRDNIHSPDDIWQEIVKATQLPGLTSAPKLQPIETRLIMTQTGMRAPMGIKVFGPDLATIESFGVQLEQILKEVPSVKKEAVFADRIVGKPYLEIEIDRQKIARYGLNVKDMQMLLEMVIGGMPLTYTVEGRERFPVRLRYAREYRDNPDVLKKFLVNVPLGIQVPLEELADIKYTAGPQSIKSEDTFLTGYVLLDKLPEYSEVQVVEEATDYIESNIKNGSLIVPKGVSYKFSGNYENQIRASQRLSIVMPVCLLLIFFILYLQFKSVKTTFMVFSGIAVAFSGGFLMLWMYSKPTFLDFSILGTNMRTLFDIGTVNLSVAVWVGFIALFGIATDDGVLIATYLDQSFSKHSPKTVEEIRKAVLEGGMRRIRPSLMTTATTLLAFIPILTSTGRGADIMKPMAIPGFGGMTVALLTLFVVPTLYCAVKEGALTSIKKEA</sequence>
<dbReference type="SUPFAM" id="SSF82693">
    <property type="entry name" value="Multidrug efflux transporter AcrB pore domain, PN1, PN2, PC1 and PC2 subdomains"/>
    <property type="match status" value="2"/>
</dbReference>
<feature type="transmembrane region" description="Helical" evidence="1">
    <location>
        <begin position="462"/>
        <end position="480"/>
    </location>
</feature>
<dbReference type="Gene3D" id="1.20.1640.10">
    <property type="entry name" value="Multidrug efflux transporter AcrB transmembrane domain"/>
    <property type="match status" value="3"/>
</dbReference>
<keyword evidence="1" id="KW-0472">Membrane</keyword>
<organism evidence="2 3">
    <name type="scientific">Flammeovirga aprica JL-4</name>
    <dbReference type="NCBI Taxonomy" id="694437"/>
    <lineage>
        <taxon>Bacteria</taxon>
        <taxon>Pseudomonadati</taxon>
        <taxon>Bacteroidota</taxon>
        <taxon>Cytophagia</taxon>
        <taxon>Cytophagales</taxon>
        <taxon>Flammeovirgaceae</taxon>
        <taxon>Flammeovirga</taxon>
    </lineage>
</organism>
<keyword evidence="3" id="KW-1185">Reference proteome</keyword>
<dbReference type="SUPFAM" id="SSF82714">
    <property type="entry name" value="Multidrug efflux transporter AcrB TolC docking domain, DN and DC subdomains"/>
    <property type="match status" value="2"/>
</dbReference>
<proteinExistence type="predicted"/>
<keyword evidence="1" id="KW-0812">Transmembrane</keyword>
<feature type="transmembrane region" description="Helical" evidence="1">
    <location>
        <begin position="534"/>
        <end position="561"/>
    </location>
</feature>